<protein>
    <submittedName>
        <fullName evidence="1">Uncharacterized protein</fullName>
    </submittedName>
</protein>
<dbReference type="AlphaFoldDB" id="A0A0C3I6C4"/>
<dbReference type="EMBL" id="KN832407">
    <property type="protein sequence ID" value="KIN92752.1"/>
    <property type="molecule type" value="Genomic_DNA"/>
</dbReference>
<dbReference type="HOGENOM" id="CLU_003921_5_0_1"/>
<dbReference type="Proteomes" id="UP000054217">
    <property type="component" value="Unassembled WGS sequence"/>
</dbReference>
<sequence length="198" mass="22972">MCSSVFPLVARPEFSGDLQDLRDYFEQVVRYCEERGVFEDRATIRVVLWFAPPSLSKLWSHFIKPSNGEWDQFIGLVIQQYPELEQPGDDLDPLDELFAFLEKACTFEFDSLSSLGQYLRSFQQQFLHLVKQGVLDIEAQSRLFVRGLSLQLAKKVMTSLLCWFPQHAPDLSWHFIDVVHHTRYVLVNQLVGDGTGKW</sequence>
<reference evidence="1 2" key="1">
    <citation type="submission" date="2014-04" db="EMBL/GenBank/DDBJ databases">
        <authorList>
            <consortium name="DOE Joint Genome Institute"/>
            <person name="Kuo A."/>
            <person name="Kohler A."/>
            <person name="Costa M.D."/>
            <person name="Nagy L.G."/>
            <person name="Floudas D."/>
            <person name="Copeland A."/>
            <person name="Barry K.W."/>
            <person name="Cichocki N."/>
            <person name="Veneault-Fourrey C."/>
            <person name="LaButti K."/>
            <person name="Lindquist E.A."/>
            <person name="Lipzen A."/>
            <person name="Lundell T."/>
            <person name="Morin E."/>
            <person name="Murat C."/>
            <person name="Sun H."/>
            <person name="Tunlid A."/>
            <person name="Henrissat B."/>
            <person name="Grigoriev I.V."/>
            <person name="Hibbett D.S."/>
            <person name="Martin F."/>
            <person name="Nordberg H.P."/>
            <person name="Cantor M.N."/>
            <person name="Hua S.X."/>
        </authorList>
    </citation>
    <scope>NUCLEOTIDE SEQUENCE [LARGE SCALE GENOMIC DNA]</scope>
    <source>
        <strain evidence="1 2">Marx 270</strain>
    </source>
</reference>
<proteinExistence type="predicted"/>
<reference evidence="2" key="2">
    <citation type="submission" date="2015-01" db="EMBL/GenBank/DDBJ databases">
        <title>Evolutionary Origins and Diversification of the Mycorrhizal Mutualists.</title>
        <authorList>
            <consortium name="DOE Joint Genome Institute"/>
            <consortium name="Mycorrhizal Genomics Consortium"/>
            <person name="Kohler A."/>
            <person name="Kuo A."/>
            <person name="Nagy L.G."/>
            <person name="Floudas D."/>
            <person name="Copeland A."/>
            <person name="Barry K.W."/>
            <person name="Cichocki N."/>
            <person name="Veneault-Fourrey C."/>
            <person name="LaButti K."/>
            <person name="Lindquist E.A."/>
            <person name="Lipzen A."/>
            <person name="Lundell T."/>
            <person name="Morin E."/>
            <person name="Murat C."/>
            <person name="Riley R."/>
            <person name="Ohm R."/>
            <person name="Sun H."/>
            <person name="Tunlid A."/>
            <person name="Henrissat B."/>
            <person name="Grigoriev I.V."/>
            <person name="Hibbett D.S."/>
            <person name="Martin F."/>
        </authorList>
    </citation>
    <scope>NUCLEOTIDE SEQUENCE [LARGE SCALE GENOMIC DNA]</scope>
    <source>
        <strain evidence="2">Marx 270</strain>
    </source>
</reference>
<evidence type="ECO:0000313" key="1">
    <source>
        <dbReference type="EMBL" id="KIN92752.1"/>
    </source>
</evidence>
<dbReference type="InParanoid" id="A0A0C3I6C4"/>
<evidence type="ECO:0000313" key="2">
    <source>
        <dbReference type="Proteomes" id="UP000054217"/>
    </source>
</evidence>
<keyword evidence="2" id="KW-1185">Reference proteome</keyword>
<name>A0A0C3I6C4_PISTI</name>
<gene>
    <name evidence="1" type="ORF">M404DRAFT_36751</name>
</gene>
<accession>A0A0C3I6C4</accession>
<organism evidence="1 2">
    <name type="scientific">Pisolithus tinctorius Marx 270</name>
    <dbReference type="NCBI Taxonomy" id="870435"/>
    <lineage>
        <taxon>Eukaryota</taxon>
        <taxon>Fungi</taxon>
        <taxon>Dikarya</taxon>
        <taxon>Basidiomycota</taxon>
        <taxon>Agaricomycotina</taxon>
        <taxon>Agaricomycetes</taxon>
        <taxon>Agaricomycetidae</taxon>
        <taxon>Boletales</taxon>
        <taxon>Sclerodermatineae</taxon>
        <taxon>Pisolithaceae</taxon>
        <taxon>Pisolithus</taxon>
    </lineage>
</organism>